<dbReference type="PROSITE" id="PS51725">
    <property type="entry name" value="ABM"/>
    <property type="match status" value="1"/>
</dbReference>
<dbReference type="RefSeq" id="WP_100288670.1">
    <property type="nucleotide sequence ID" value="NZ_PHHA01000013.1"/>
</dbReference>
<proteinExistence type="predicted"/>
<evidence type="ECO:0000313" key="5">
    <source>
        <dbReference type="Proteomes" id="UP000229329"/>
    </source>
</evidence>
<dbReference type="PANTHER" id="PTHR33336:SF1">
    <property type="entry name" value="(4S)-4-HYDROXY-5-PHOSPHONOOXYPENTANE-2,3-DIONE ISOMERASE"/>
    <property type="match status" value="1"/>
</dbReference>
<dbReference type="PANTHER" id="PTHR33336">
    <property type="entry name" value="QUINOL MONOOXYGENASE YGIN-RELATED"/>
    <property type="match status" value="1"/>
</dbReference>
<dbReference type="Proteomes" id="UP000229329">
    <property type="component" value="Unassembled WGS sequence"/>
</dbReference>
<reference evidence="4 5" key="1">
    <citation type="submission" date="2017-11" db="EMBL/GenBank/DDBJ databases">
        <title>Reclassification of Bisgaard taxon 7 as Conservatibacter flavescens gen. nov., sp. nov.</title>
        <authorList>
            <person name="Christensen H."/>
        </authorList>
    </citation>
    <scope>NUCLEOTIDE SEQUENCE [LARGE SCALE GENOMIC DNA]</scope>
    <source>
        <strain evidence="4 5">7_4</strain>
    </source>
</reference>
<dbReference type="InterPro" id="IPR050744">
    <property type="entry name" value="AI-2_Isomerase_LsrG"/>
</dbReference>
<dbReference type="InterPro" id="IPR007138">
    <property type="entry name" value="ABM_dom"/>
</dbReference>
<name>A0A2M8S2U1_9PAST</name>
<dbReference type="AlphaFoldDB" id="A0A2M8S2U1"/>
<dbReference type="GO" id="GO:0005829">
    <property type="term" value="C:cytosol"/>
    <property type="evidence" value="ECO:0007669"/>
    <property type="project" value="TreeGrafter"/>
</dbReference>
<evidence type="ECO:0000256" key="1">
    <source>
        <dbReference type="ARBA" id="ARBA00022490"/>
    </source>
</evidence>
<sequence length="99" mass="11833">MFAMLVEINIKEGKEKEFMEVFTRNHLGTRQEPGNLRFDVLQDPDIKTRFYAYEVYRDEAALEAHRQTPHYHQCVKELESLMTGTRSKKIFNWLLPDKI</sequence>
<dbReference type="Pfam" id="PF03992">
    <property type="entry name" value="ABM"/>
    <property type="match status" value="1"/>
</dbReference>
<accession>A0A2M8S2U1</accession>
<dbReference type="InterPro" id="IPR011008">
    <property type="entry name" value="Dimeric_a/b-barrel"/>
</dbReference>
<dbReference type="FunFam" id="3.30.70.100:FF:000016">
    <property type="entry name" value="(4S)-4-hydroxy-5-phosphonooxypentane-2,3-dione isomerase"/>
    <property type="match status" value="1"/>
</dbReference>
<dbReference type="NCBIfam" id="NF007791">
    <property type="entry name" value="PRK10486.1"/>
    <property type="match status" value="1"/>
</dbReference>
<evidence type="ECO:0000313" key="4">
    <source>
        <dbReference type="EMBL" id="PJG85427.1"/>
    </source>
</evidence>
<dbReference type="GO" id="GO:0016853">
    <property type="term" value="F:isomerase activity"/>
    <property type="evidence" value="ECO:0007669"/>
    <property type="project" value="UniProtKB-KW"/>
</dbReference>
<dbReference type="EMBL" id="PHHA01000013">
    <property type="protein sequence ID" value="PJG85427.1"/>
    <property type="molecule type" value="Genomic_DNA"/>
</dbReference>
<evidence type="ECO:0000259" key="3">
    <source>
        <dbReference type="PROSITE" id="PS51725"/>
    </source>
</evidence>
<dbReference type="OrthoDB" id="9812754at2"/>
<gene>
    <name evidence="4" type="ORF">CVP05_05995</name>
</gene>
<feature type="domain" description="ABM" evidence="3">
    <location>
        <begin position="2"/>
        <end position="91"/>
    </location>
</feature>
<keyword evidence="2 4" id="KW-0413">Isomerase</keyword>
<keyword evidence="1" id="KW-0963">Cytoplasm</keyword>
<dbReference type="GO" id="GO:0016491">
    <property type="term" value="F:oxidoreductase activity"/>
    <property type="evidence" value="ECO:0007669"/>
    <property type="project" value="TreeGrafter"/>
</dbReference>
<protein>
    <submittedName>
        <fullName evidence="4">(4S)-4-hydroxy-5-phosphonooxypentane-2,3-dione isomerase</fullName>
    </submittedName>
</protein>
<keyword evidence="5" id="KW-1185">Reference proteome</keyword>
<organism evidence="4 5">
    <name type="scientific">Conservatibacter flavescens</name>
    <dbReference type="NCBI Taxonomy" id="28161"/>
    <lineage>
        <taxon>Bacteria</taxon>
        <taxon>Pseudomonadati</taxon>
        <taxon>Pseudomonadota</taxon>
        <taxon>Gammaproteobacteria</taxon>
        <taxon>Pasteurellales</taxon>
        <taxon>Pasteurellaceae</taxon>
        <taxon>Conservatibacter</taxon>
    </lineage>
</organism>
<comment type="caution">
    <text evidence="4">The sequence shown here is derived from an EMBL/GenBank/DDBJ whole genome shotgun (WGS) entry which is preliminary data.</text>
</comment>
<evidence type="ECO:0000256" key="2">
    <source>
        <dbReference type="ARBA" id="ARBA00023235"/>
    </source>
</evidence>
<dbReference type="Gene3D" id="3.30.70.100">
    <property type="match status" value="1"/>
</dbReference>
<dbReference type="SUPFAM" id="SSF54909">
    <property type="entry name" value="Dimeric alpha+beta barrel"/>
    <property type="match status" value="1"/>
</dbReference>